<feature type="domain" description="Helicase ATP-binding" evidence="2">
    <location>
        <begin position="111"/>
        <end position="278"/>
    </location>
</feature>
<dbReference type="EMBL" id="CP037940">
    <property type="protein sequence ID" value="QBO35100.1"/>
    <property type="molecule type" value="Genomic_DNA"/>
</dbReference>
<name>A0A4P6YR56_9LACO</name>
<accession>A0A4P6YR56</accession>
<dbReference type="InterPro" id="IPR027417">
    <property type="entry name" value="P-loop_NTPase"/>
</dbReference>
<gene>
    <name evidence="4" type="ORF">EQG49_00840</name>
</gene>
<dbReference type="GO" id="GO:0016787">
    <property type="term" value="F:hydrolase activity"/>
    <property type="evidence" value="ECO:0007669"/>
    <property type="project" value="UniProtKB-KW"/>
</dbReference>
<feature type="domain" description="Helicase C-terminal" evidence="3">
    <location>
        <begin position="426"/>
        <end position="575"/>
    </location>
</feature>
<organism evidence="4 5">
    <name type="scientific">Periweissella cryptocerci</name>
    <dbReference type="NCBI Taxonomy" id="2506420"/>
    <lineage>
        <taxon>Bacteria</taxon>
        <taxon>Bacillati</taxon>
        <taxon>Bacillota</taxon>
        <taxon>Bacilli</taxon>
        <taxon>Lactobacillales</taxon>
        <taxon>Lactobacillaceae</taxon>
        <taxon>Periweissella</taxon>
    </lineage>
</organism>
<dbReference type="Pfam" id="PF00176">
    <property type="entry name" value="SNF2-rel_dom"/>
    <property type="match status" value="1"/>
</dbReference>
<keyword evidence="5" id="KW-1185">Reference proteome</keyword>
<protein>
    <submittedName>
        <fullName evidence="4">DEAD/DEAH box helicase</fullName>
    </submittedName>
</protein>
<keyword evidence="4" id="KW-0547">Nucleotide-binding</keyword>
<keyword evidence="1" id="KW-0378">Hydrolase</keyword>
<dbReference type="InterPro" id="IPR049730">
    <property type="entry name" value="SNF2/RAD54-like_C"/>
</dbReference>
<dbReference type="PANTHER" id="PTHR10799">
    <property type="entry name" value="SNF2/RAD54 HELICASE FAMILY"/>
    <property type="match status" value="1"/>
</dbReference>
<evidence type="ECO:0000256" key="1">
    <source>
        <dbReference type="ARBA" id="ARBA00022801"/>
    </source>
</evidence>
<dbReference type="CDD" id="cd17919">
    <property type="entry name" value="DEXHc_Snf"/>
    <property type="match status" value="1"/>
</dbReference>
<evidence type="ECO:0000259" key="3">
    <source>
        <dbReference type="PROSITE" id="PS51194"/>
    </source>
</evidence>
<evidence type="ECO:0000259" key="2">
    <source>
        <dbReference type="PROSITE" id="PS51192"/>
    </source>
</evidence>
<dbReference type="InterPro" id="IPR000330">
    <property type="entry name" value="SNF2_N"/>
</dbReference>
<dbReference type="KEGG" id="wei:EQG49_00840"/>
<dbReference type="PROSITE" id="PS51192">
    <property type="entry name" value="HELICASE_ATP_BIND_1"/>
    <property type="match status" value="1"/>
</dbReference>
<dbReference type="AlphaFoldDB" id="A0A4P6YR56"/>
<evidence type="ECO:0000313" key="4">
    <source>
        <dbReference type="EMBL" id="QBO35100.1"/>
    </source>
</evidence>
<evidence type="ECO:0000313" key="5">
    <source>
        <dbReference type="Proteomes" id="UP000292886"/>
    </source>
</evidence>
<dbReference type="Pfam" id="PF00271">
    <property type="entry name" value="Helicase_C"/>
    <property type="match status" value="1"/>
</dbReference>
<dbReference type="InterPro" id="IPR038718">
    <property type="entry name" value="SNF2-like_sf"/>
</dbReference>
<dbReference type="GO" id="GO:0004386">
    <property type="term" value="F:helicase activity"/>
    <property type="evidence" value="ECO:0007669"/>
    <property type="project" value="UniProtKB-KW"/>
</dbReference>
<keyword evidence="4" id="KW-0067">ATP-binding</keyword>
<dbReference type="RefSeq" id="WP_133362180.1">
    <property type="nucleotide sequence ID" value="NZ_CP037940.1"/>
</dbReference>
<dbReference type="CDD" id="cd18793">
    <property type="entry name" value="SF2_C_SNF"/>
    <property type="match status" value="1"/>
</dbReference>
<dbReference type="InterPro" id="IPR001650">
    <property type="entry name" value="Helicase_C-like"/>
</dbReference>
<reference evidence="5" key="1">
    <citation type="submission" date="2019-03" db="EMBL/GenBank/DDBJ databases">
        <title>Weissella sp. 26KH-42 Genome sequencing.</title>
        <authorList>
            <person name="Heo J."/>
            <person name="Kim S.-J."/>
            <person name="Kim J.-S."/>
            <person name="Hong S.-B."/>
            <person name="Kwon S.-W."/>
        </authorList>
    </citation>
    <scope>NUCLEOTIDE SEQUENCE [LARGE SCALE GENOMIC DNA]</scope>
    <source>
        <strain evidence="5">26KH-42</strain>
    </source>
</reference>
<dbReference type="OrthoDB" id="9760715at2"/>
<dbReference type="GO" id="GO:0005524">
    <property type="term" value="F:ATP binding"/>
    <property type="evidence" value="ECO:0007669"/>
    <property type="project" value="InterPro"/>
</dbReference>
<dbReference type="Gene3D" id="3.40.50.10810">
    <property type="entry name" value="Tandem AAA-ATPase domain"/>
    <property type="match status" value="1"/>
</dbReference>
<dbReference type="SUPFAM" id="SSF52540">
    <property type="entry name" value="P-loop containing nucleoside triphosphate hydrolases"/>
    <property type="match status" value="2"/>
</dbReference>
<dbReference type="Gene3D" id="3.40.50.300">
    <property type="entry name" value="P-loop containing nucleotide triphosphate hydrolases"/>
    <property type="match status" value="1"/>
</dbReference>
<proteinExistence type="predicted"/>
<dbReference type="InterPro" id="IPR014001">
    <property type="entry name" value="Helicase_ATP-bd"/>
</dbReference>
<dbReference type="Proteomes" id="UP000292886">
    <property type="component" value="Chromosome"/>
</dbReference>
<dbReference type="PROSITE" id="PS51194">
    <property type="entry name" value="HELICASE_CTER"/>
    <property type="match status" value="1"/>
</dbReference>
<dbReference type="SMART" id="SM00487">
    <property type="entry name" value="DEXDc"/>
    <property type="match status" value="1"/>
</dbReference>
<sequence length="575" mass="65766">MAFSLFLDKAQNNLQIATNGLNPNNVYREVLAYLDTKIQARKGQQVTDYSWTLDADLFEEWYQKYDNITTYAQPLDYIRGTDTRVFPTITPQAQFIKENHVEPYPFQVDGINFLIGIKRGIIGDEMGLGKTLQTMYAAVDLIKQGHAKKVLIVSPSAVKYQWQGEIVKFAGLDSLVVDGTKAKRAKVYTEFFNAANPTPFLIANYETIRTDIETVAPLVDEFVDVVIADEAHRMKNRESKLFAAMMQLNSEYRFAATGTPMQNNPEELYALMEWINPEILGSLQEFRRKYIVYGEKFGRQLALGYRNLDELRNQVAPVMLRRMKKDVAKDLPEIINKDIYVEMDKNQAALYKQVTKDATYAQDEFQTAMETYNRQKTGDAPSDAIMLGYQYLEQAISDDPQLLLNSDSSLASRYIKLAEAAKKSAKVEELIEVMRDFLASDSRIVVFTQYVQMVDILKERFMTEFKQEPFVIDGRVAAQDRTKQLEESKTTAHSRDILLMSDAGNYGLNAQQFDVLINFDLSWNPAIMQQRTGRIHRIGSENEQVTIINMLTRDTIDENIMKMLHEKATIGDAIV</sequence>
<keyword evidence="4" id="KW-0347">Helicase</keyword>
<dbReference type="SMART" id="SM00490">
    <property type="entry name" value="HELICc"/>
    <property type="match status" value="1"/>
</dbReference>